<organism evidence="2 3">
    <name type="scientific">Paenibacillus hodogayensis</name>
    <dbReference type="NCBI Taxonomy" id="279208"/>
    <lineage>
        <taxon>Bacteria</taxon>
        <taxon>Bacillati</taxon>
        <taxon>Bacillota</taxon>
        <taxon>Bacilli</taxon>
        <taxon>Bacillales</taxon>
        <taxon>Paenibacillaceae</taxon>
        <taxon>Paenibacillus</taxon>
    </lineage>
</organism>
<comment type="caution">
    <text evidence="2">The sequence shown here is derived from an EMBL/GenBank/DDBJ whole genome shotgun (WGS) entry which is preliminary data.</text>
</comment>
<proteinExistence type="predicted"/>
<sequence length="472" mass="52918">MHTNRKLLAIDAIWEKWEHALGLNAILRKSWLLRQELSDRSTTEYSIELEWAPYSGKNGEGEEDADGLAEPGTVCVSIDAETERLRSYRIVRGGQRKGSDEDPAGAADATEGKSTVSGDVQHFPLSAEEGRGLVLDWLTLHAGYARHAERLQLMKEQQREDGGYSYRFRGVVRQIPLYPSHAIVVETDIDGAVIAFHSYGAGAGEDDLFPDSDCHEPEAAAISEAARGCCKLVRVPESMGEARWVYGLEETFVDFRTGETVPYELNVRYMLEKPWDMPIVWTSEPGEGEKQAAKPFASPRNGHMGERLRQFAAEREIREPYIDEGAKHPDSEPIREEERERIYTAVQSWAKAAKPDESGQWEIRRAMRWNGMISVIVSRSDAAYAELFGKIKVLLEPFDYAIIDVMEAASLTAPAVPEGLIGSEEAWATLAEHVTAMPYFVWDPGQTRYRLLHLLDCQKFVDGVTGARLDDL</sequence>
<dbReference type="RefSeq" id="WP_344913195.1">
    <property type="nucleotide sequence ID" value="NZ_BAAAYO010000012.1"/>
</dbReference>
<gene>
    <name evidence="2" type="ORF">ACFFNY_31540</name>
</gene>
<dbReference type="EMBL" id="JBHMAG010000020">
    <property type="protein sequence ID" value="MFB9756133.1"/>
    <property type="molecule type" value="Genomic_DNA"/>
</dbReference>
<protein>
    <submittedName>
        <fullName evidence="2">Uncharacterized protein</fullName>
    </submittedName>
</protein>
<accession>A0ABV5W6K5</accession>
<evidence type="ECO:0000313" key="3">
    <source>
        <dbReference type="Proteomes" id="UP001589619"/>
    </source>
</evidence>
<reference evidence="2 3" key="1">
    <citation type="submission" date="2024-09" db="EMBL/GenBank/DDBJ databases">
        <authorList>
            <person name="Sun Q."/>
            <person name="Mori K."/>
        </authorList>
    </citation>
    <scope>NUCLEOTIDE SEQUENCE [LARGE SCALE GENOMIC DNA]</scope>
    <source>
        <strain evidence="2 3">JCM 12520</strain>
    </source>
</reference>
<evidence type="ECO:0000256" key="1">
    <source>
        <dbReference type="SAM" id="MobiDB-lite"/>
    </source>
</evidence>
<feature type="region of interest" description="Disordered" evidence="1">
    <location>
        <begin position="90"/>
        <end position="119"/>
    </location>
</feature>
<evidence type="ECO:0000313" key="2">
    <source>
        <dbReference type="EMBL" id="MFB9756133.1"/>
    </source>
</evidence>
<keyword evidence="3" id="KW-1185">Reference proteome</keyword>
<dbReference type="Proteomes" id="UP001589619">
    <property type="component" value="Unassembled WGS sequence"/>
</dbReference>
<name>A0ABV5W6K5_9BACL</name>